<proteinExistence type="predicted"/>
<evidence type="ECO:0000256" key="1">
    <source>
        <dbReference type="ARBA" id="ARBA00022676"/>
    </source>
</evidence>
<dbReference type="AlphaFoldDB" id="A0A382B5K5"/>
<evidence type="ECO:0000313" key="4">
    <source>
        <dbReference type="EMBL" id="SVB08507.1"/>
    </source>
</evidence>
<dbReference type="GO" id="GO:0009244">
    <property type="term" value="P:lipopolysaccharide core region biosynthetic process"/>
    <property type="evidence" value="ECO:0007669"/>
    <property type="project" value="TreeGrafter"/>
</dbReference>
<dbReference type="SUPFAM" id="SSF53756">
    <property type="entry name" value="UDP-Glycosyltransferase/glycogen phosphorylase"/>
    <property type="match status" value="1"/>
</dbReference>
<reference evidence="4" key="1">
    <citation type="submission" date="2018-05" db="EMBL/GenBank/DDBJ databases">
        <authorList>
            <person name="Lanie J.A."/>
            <person name="Ng W.-L."/>
            <person name="Kazmierczak K.M."/>
            <person name="Andrzejewski T.M."/>
            <person name="Davidsen T.M."/>
            <person name="Wayne K.J."/>
            <person name="Tettelin H."/>
            <person name="Glass J.I."/>
            <person name="Rusch D."/>
            <person name="Podicherti R."/>
            <person name="Tsui H.-C.T."/>
            <person name="Winkler M.E."/>
        </authorList>
    </citation>
    <scope>NUCLEOTIDE SEQUENCE</scope>
</reference>
<organism evidence="4">
    <name type="scientific">marine metagenome</name>
    <dbReference type="NCBI Taxonomy" id="408172"/>
    <lineage>
        <taxon>unclassified sequences</taxon>
        <taxon>metagenomes</taxon>
        <taxon>ecological metagenomes</taxon>
    </lineage>
</organism>
<evidence type="ECO:0000256" key="3">
    <source>
        <dbReference type="SAM" id="Phobius"/>
    </source>
</evidence>
<gene>
    <name evidence="4" type="ORF">METZ01_LOCUS161361</name>
</gene>
<dbReference type="GO" id="GO:0005829">
    <property type="term" value="C:cytosol"/>
    <property type="evidence" value="ECO:0007669"/>
    <property type="project" value="TreeGrafter"/>
</dbReference>
<dbReference type="PANTHER" id="PTHR30160">
    <property type="entry name" value="TETRAACYLDISACCHARIDE 4'-KINASE-RELATED"/>
    <property type="match status" value="1"/>
</dbReference>
<dbReference type="EMBL" id="UINC01028105">
    <property type="protein sequence ID" value="SVB08507.1"/>
    <property type="molecule type" value="Genomic_DNA"/>
</dbReference>
<keyword evidence="3" id="KW-0472">Membrane</keyword>
<evidence type="ECO:0000256" key="2">
    <source>
        <dbReference type="ARBA" id="ARBA00022679"/>
    </source>
</evidence>
<dbReference type="InterPro" id="IPR002201">
    <property type="entry name" value="Glyco_trans_9"/>
</dbReference>
<keyword evidence="2" id="KW-0808">Transferase</keyword>
<feature type="transmembrane region" description="Helical" evidence="3">
    <location>
        <begin position="12"/>
        <end position="29"/>
    </location>
</feature>
<accession>A0A382B5K5</accession>
<keyword evidence="3" id="KW-0812">Transmembrane</keyword>
<dbReference type="Gene3D" id="3.40.50.2000">
    <property type="entry name" value="Glycogen Phosphorylase B"/>
    <property type="match status" value="2"/>
</dbReference>
<feature type="non-terminal residue" evidence="4">
    <location>
        <position position="1"/>
    </location>
</feature>
<keyword evidence="3" id="KW-1133">Transmembrane helix</keyword>
<sequence>VNLNFIRWADKIFSSIIVRFLFLIWLAFGPRRIETPLPLGVIKKVLIIKFFGSGSILLASPAIYKIKECHPNAEVSIITLAENKETCSLLSAIDHIYYLDLKNFFSFFLKYLKLIRKIRSKHYDVILDLEFITNFSALTTLLVSFSSKPPVTIGFSSHLKWRNRVYSIAIPFDHSRHITEIFKKLFSPLTNKFFEIDFKVSRNDLLSAARQSSLVTNLLESKSEMNKIVCVNINAGKLCHLRRWPQENYAELIFSLHSRFEIQTVLIGGRDDISYVDEFPKYLSNTIEIYNFCGKLSIKELIYLFSKSHLLITNDSGPLHIAHIIDLPTVSFFGPETPRLYGPIGPRHKVFYDDTFCSPCINIYNSKKSDCRDNICLKNINPQTVMHTIEINKFL</sequence>
<dbReference type="Pfam" id="PF01075">
    <property type="entry name" value="Glyco_transf_9"/>
    <property type="match status" value="1"/>
</dbReference>
<name>A0A382B5K5_9ZZZZ</name>
<keyword evidence="1" id="KW-0328">Glycosyltransferase</keyword>
<dbReference type="CDD" id="cd03789">
    <property type="entry name" value="GT9_LPS_heptosyltransferase"/>
    <property type="match status" value="1"/>
</dbReference>
<dbReference type="GO" id="GO:0008713">
    <property type="term" value="F:ADP-heptose-lipopolysaccharide heptosyltransferase activity"/>
    <property type="evidence" value="ECO:0007669"/>
    <property type="project" value="TreeGrafter"/>
</dbReference>
<evidence type="ECO:0008006" key="5">
    <source>
        <dbReference type="Google" id="ProtNLM"/>
    </source>
</evidence>
<dbReference type="InterPro" id="IPR051199">
    <property type="entry name" value="LPS_LOS_Heptosyltrfase"/>
</dbReference>
<protein>
    <recommendedName>
        <fullName evidence="5">Glycosyltransferase family 9 protein</fullName>
    </recommendedName>
</protein>